<proteinExistence type="predicted"/>
<organism evidence="1 2">
    <name type="scientific">Lucilia cuprina</name>
    <name type="common">Green bottle fly</name>
    <name type="synonym">Australian sheep blowfly</name>
    <dbReference type="NCBI Taxonomy" id="7375"/>
    <lineage>
        <taxon>Eukaryota</taxon>
        <taxon>Metazoa</taxon>
        <taxon>Ecdysozoa</taxon>
        <taxon>Arthropoda</taxon>
        <taxon>Hexapoda</taxon>
        <taxon>Insecta</taxon>
        <taxon>Pterygota</taxon>
        <taxon>Neoptera</taxon>
        <taxon>Endopterygota</taxon>
        <taxon>Diptera</taxon>
        <taxon>Brachycera</taxon>
        <taxon>Muscomorpha</taxon>
        <taxon>Oestroidea</taxon>
        <taxon>Calliphoridae</taxon>
        <taxon>Luciliinae</taxon>
        <taxon>Lucilia</taxon>
    </lineage>
</organism>
<reference evidence="1 2" key="1">
    <citation type="journal article" date="2015" name="Nat. Commun.">
        <title>Lucilia cuprina genome unlocks parasitic fly biology to underpin future interventions.</title>
        <authorList>
            <person name="Anstead C.A."/>
            <person name="Korhonen P.K."/>
            <person name="Young N.D."/>
            <person name="Hall R.S."/>
            <person name="Jex A.R."/>
            <person name="Murali S.C."/>
            <person name="Hughes D.S."/>
            <person name="Lee S.F."/>
            <person name="Perry T."/>
            <person name="Stroehlein A.J."/>
            <person name="Ansell B.R."/>
            <person name="Breugelmans B."/>
            <person name="Hofmann A."/>
            <person name="Qu J."/>
            <person name="Dugan S."/>
            <person name="Lee S.L."/>
            <person name="Chao H."/>
            <person name="Dinh H."/>
            <person name="Han Y."/>
            <person name="Doddapaneni H.V."/>
            <person name="Worley K.C."/>
            <person name="Muzny D.M."/>
            <person name="Ioannidis P."/>
            <person name="Waterhouse R.M."/>
            <person name="Zdobnov E.M."/>
            <person name="James P.J."/>
            <person name="Bagnall N.H."/>
            <person name="Kotze A.C."/>
            <person name="Gibbs R.A."/>
            <person name="Richards S."/>
            <person name="Batterham P."/>
            <person name="Gasser R.B."/>
        </authorList>
    </citation>
    <scope>NUCLEOTIDE SEQUENCE [LARGE SCALE GENOMIC DNA]</scope>
    <source>
        <strain evidence="1 2">LS</strain>
        <tissue evidence="1">Full body</tissue>
    </source>
</reference>
<comment type="caution">
    <text evidence="1">The sequence shown here is derived from an EMBL/GenBank/DDBJ whole genome shotgun (WGS) entry which is preliminary data.</text>
</comment>
<dbReference type="AlphaFoldDB" id="A0A0L0BR32"/>
<dbReference type="EMBL" id="JRES01001589">
    <property type="protein sequence ID" value="KNC21694.1"/>
    <property type="molecule type" value="Genomic_DNA"/>
</dbReference>
<accession>A0A0L0BR32</accession>
<keyword evidence="2" id="KW-1185">Reference proteome</keyword>
<evidence type="ECO:0000313" key="2">
    <source>
        <dbReference type="Proteomes" id="UP000037069"/>
    </source>
</evidence>
<sequence length="224" mass="25789">MSRSLRSISRGVIQELISSTSIRERQSGTIFREPLRCSILKSYRCNFRLHRAKRPLKSFWDISHFNEEWSVNMRNGSPSIYGLKRFTHTTAAIHSSSVTLSPSTETLAPESNKPINVSPNILIIAKGRSSDPCNIVEAKSLRKCLRFLKRSRHLSIFLYKLPLNRLYILQVNLTNFGHEVFLVGVLVCFPLSENVKHVDLMFEKENANPQHLKFPFKKDSFIND</sequence>
<evidence type="ECO:0000313" key="1">
    <source>
        <dbReference type="EMBL" id="KNC21694.1"/>
    </source>
</evidence>
<protein>
    <submittedName>
        <fullName evidence="1">Uncharacterized protein</fullName>
    </submittedName>
</protein>
<gene>
    <name evidence="1" type="ORF">FF38_09776</name>
</gene>
<dbReference type="Proteomes" id="UP000037069">
    <property type="component" value="Unassembled WGS sequence"/>
</dbReference>
<name>A0A0L0BR32_LUCCU</name>